<reference evidence="3" key="1">
    <citation type="journal article" date="2019" name="IScience">
        <title>Narwhal Genome Reveals Long-Term Low Genetic Diversity despite Current Large Abundance Size.</title>
        <authorList>
            <person name="Westbury M.V."/>
            <person name="Petersen B."/>
            <person name="Garde E."/>
            <person name="Heide-Jorgensen M.P."/>
            <person name="Lorenzen E.D."/>
        </authorList>
    </citation>
    <scope>NUCLEOTIDE SEQUENCE [LARGE SCALE GENOMIC DNA]</scope>
</reference>
<dbReference type="EMBL" id="RWIC01001548">
    <property type="protein sequence ID" value="TKC35383.1"/>
    <property type="molecule type" value="Genomic_DNA"/>
</dbReference>
<comment type="caution">
    <text evidence="2">The sequence shown here is derived from an EMBL/GenBank/DDBJ whole genome shotgun (WGS) entry which is preliminary data.</text>
</comment>
<accession>A0A4U1EH85</accession>
<evidence type="ECO:0000313" key="2">
    <source>
        <dbReference type="EMBL" id="TKC35383.1"/>
    </source>
</evidence>
<evidence type="ECO:0000256" key="1">
    <source>
        <dbReference type="SAM" id="MobiDB-lite"/>
    </source>
</evidence>
<name>A0A4U1EH85_MONMO</name>
<sequence>MLPGMEGTTLYVAAMGKPFPPEPPDLIPRRVRKSCQTASTATAEAPAQTRKHVDAEVQTEAPEPVSQQPVPQCDGPRLVAFLRRVEAMVTRELNKNWQSHAFDGFEVNWSEQQQT</sequence>
<dbReference type="AlphaFoldDB" id="A0A4U1EH85"/>
<feature type="non-terminal residue" evidence="2">
    <location>
        <position position="115"/>
    </location>
</feature>
<evidence type="ECO:0000313" key="3">
    <source>
        <dbReference type="Proteomes" id="UP000308365"/>
    </source>
</evidence>
<proteinExistence type="predicted"/>
<gene>
    <name evidence="2" type="ORF">EI555_005800</name>
</gene>
<feature type="region of interest" description="Disordered" evidence="1">
    <location>
        <begin position="34"/>
        <end position="73"/>
    </location>
</feature>
<organism evidence="2 3">
    <name type="scientific">Monodon monoceros</name>
    <name type="common">Narwhal</name>
    <name type="synonym">Ceratodon monodon</name>
    <dbReference type="NCBI Taxonomy" id="40151"/>
    <lineage>
        <taxon>Eukaryota</taxon>
        <taxon>Metazoa</taxon>
        <taxon>Chordata</taxon>
        <taxon>Craniata</taxon>
        <taxon>Vertebrata</taxon>
        <taxon>Euteleostomi</taxon>
        <taxon>Mammalia</taxon>
        <taxon>Eutheria</taxon>
        <taxon>Laurasiatheria</taxon>
        <taxon>Artiodactyla</taxon>
        <taxon>Whippomorpha</taxon>
        <taxon>Cetacea</taxon>
        <taxon>Odontoceti</taxon>
        <taxon>Monodontidae</taxon>
        <taxon>Monodon</taxon>
    </lineage>
</organism>
<protein>
    <submittedName>
        <fullName evidence="2">Uncharacterized protein</fullName>
    </submittedName>
</protein>
<dbReference type="Proteomes" id="UP000308365">
    <property type="component" value="Unassembled WGS sequence"/>
</dbReference>